<name>A0A1B1Y263_9FLAO</name>
<dbReference type="PANTHER" id="PTHR36438:SF1">
    <property type="entry name" value="IRON-SULFUR CLUSTER REPAIR PROTEIN YTFE"/>
    <property type="match status" value="1"/>
</dbReference>
<evidence type="ECO:0000256" key="2">
    <source>
        <dbReference type="ARBA" id="ARBA00022490"/>
    </source>
</evidence>
<organism evidence="6 7">
    <name type="scientific">Wenyingzhuangia fucanilytica</name>
    <dbReference type="NCBI Taxonomy" id="1790137"/>
    <lineage>
        <taxon>Bacteria</taxon>
        <taxon>Pseudomonadati</taxon>
        <taxon>Bacteroidota</taxon>
        <taxon>Flavobacteriia</taxon>
        <taxon>Flavobacteriales</taxon>
        <taxon>Flavobacteriaceae</taxon>
        <taxon>Wenyingzhuangia</taxon>
    </lineage>
</organism>
<proteinExistence type="predicted"/>
<keyword evidence="3" id="KW-0479">Metal-binding</keyword>
<evidence type="ECO:0000256" key="4">
    <source>
        <dbReference type="ARBA" id="ARBA00023004"/>
    </source>
</evidence>
<dbReference type="OrthoDB" id="9797132at2"/>
<dbReference type="GO" id="GO:0046872">
    <property type="term" value="F:metal ion binding"/>
    <property type="evidence" value="ECO:0007669"/>
    <property type="project" value="UniProtKB-KW"/>
</dbReference>
<dbReference type="RefSeq" id="WP_068823970.1">
    <property type="nucleotide sequence ID" value="NZ_CP014224.1"/>
</dbReference>
<evidence type="ECO:0000313" key="6">
    <source>
        <dbReference type="EMBL" id="ANW94865.1"/>
    </source>
</evidence>
<dbReference type="InterPro" id="IPR038062">
    <property type="entry name" value="ScdA-like_N_sf"/>
</dbReference>
<evidence type="ECO:0000256" key="1">
    <source>
        <dbReference type="ARBA" id="ARBA00004496"/>
    </source>
</evidence>
<accession>A0A1B1Y263</accession>
<dbReference type="GO" id="GO:0005737">
    <property type="term" value="C:cytoplasm"/>
    <property type="evidence" value="ECO:0007669"/>
    <property type="project" value="UniProtKB-SubCell"/>
</dbReference>
<gene>
    <name evidence="6" type="ORF">AXE80_00515</name>
</gene>
<protein>
    <submittedName>
        <fullName evidence="6">Iron-sulfur cluster repair di-iron protein</fullName>
    </submittedName>
</protein>
<sequence length="240" mass="27919">MSIQENTIIGELVAEHYQTASVFKSFKIDFCCNGNRSILEACEQKGIDVQQVLKKLNDLSFNQNEGEIDFNSWDLDLLAEYIQKKHHRYVIKTIPELSLYLKKVAAVHGEHHPELLEIRDLFLASAEELSAHLHKEENIVFPFIKYMIEKENGTLEPPFFGELKNPIDCMKEEHNNEGVRFRKIAELSDNYTPPAEACNTYKVSFAMLKEFEEDLHKHIHLENNILFPKAIELEKELQFV</sequence>
<dbReference type="NCBIfam" id="TIGR03652">
    <property type="entry name" value="FeS_repair_RIC"/>
    <property type="match status" value="1"/>
</dbReference>
<dbReference type="KEGG" id="wfu:AXE80_00515"/>
<dbReference type="PANTHER" id="PTHR36438">
    <property type="entry name" value="IRON-SULFUR CLUSTER REPAIR PROTEIN YTFE"/>
    <property type="match status" value="1"/>
</dbReference>
<dbReference type="AlphaFoldDB" id="A0A1B1Y263"/>
<keyword evidence="4" id="KW-0408">Iron</keyword>
<comment type="subcellular location">
    <subcellularLocation>
        <location evidence="1">Cytoplasm</location>
    </subcellularLocation>
</comment>
<evidence type="ECO:0000259" key="5">
    <source>
        <dbReference type="Pfam" id="PF01814"/>
    </source>
</evidence>
<evidence type="ECO:0000256" key="3">
    <source>
        <dbReference type="ARBA" id="ARBA00022723"/>
    </source>
</evidence>
<dbReference type="STRING" id="1790137.AXE80_00515"/>
<reference evidence="6 7" key="1">
    <citation type="submission" date="2016-02" db="EMBL/GenBank/DDBJ databases">
        <authorList>
            <person name="Wen L."/>
            <person name="He K."/>
            <person name="Yang H."/>
        </authorList>
    </citation>
    <scope>NUCLEOTIDE SEQUENCE [LARGE SCALE GENOMIC DNA]</scope>
    <source>
        <strain evidence="6 7">CZ1127</strain>
    </source>
</reference>
<dbReference type="Gene3D" id="1.20.120.520">
    <property type="entry name" value="nmb1532 protein domain like"/>
    <property type="match status" value="1"/>
</dbReference>
<dbReference type="Gene3D" id="1.10.3910.10">
    <property type="entry name" value="SP0561-like"/>
    <property type="match status" value="1"/>
</dbReference>
<keyword evidence="7" id="KW-1185">Reference proteome</keyword>
<dbReference type="Proteomes" id="UP000092967">
    <property type="component" value="Chromosome"/>
</dbReference>
<feature type="domain" description="Hemerythrin-like" evidence="5">
    <location>
        <begin position="82"/>
        <end position="230"/>
    </location>
</feature>
<dbReference type="InterPro" id="IPR012312">
    <property type="entry name" value="Hemerythrin-like"/>
</dbReference>
<dbReference type="Pfam" id="PF01814">
    <property type="entry name" value="Hemerythrin"/>
    <property type="match status" value="1"/>
</dbReference>
<dbReference type="Pfam" id="PF04405">
    <property type="entry name" value="ScdA_N"/>
    <property type="match status" value="1"/>
</dbReference>
<evidence type="ECO:0000313" key="7">
    <source>
        <dbReference type="Proteomes" id="UP000092967"/>
    </source>
</evidence>
<keyword evidence="2" id="KW-0963">Cytoplasm</keyword>
<dbReference type="InterPro" id="IPR019903">
    <property type="entry name" value="RIC_family"/>
</dbReference>
<dbReference type="EMBL" id="CP014224">
    <property type="protein sequence ID" value="ANW94865.1"/>
    <property type="molecule type" value="Genomic_DNA"/>
</dbReference>
<dbReference type="SUPFAM" id="SSF140683">
    <property type="entry name" value="SP0561-like"/>
    <property type="match status" value="1"/>
</dbReference>